<dbReference type="EnsemblProtists" id="EOD11569">
    <property type="protein sequence ID" value="EOD11569"/>
    <property type="gene ID" value="EMIHUDRAFT_437558"/>
</dbReference>
<evidence type="ECO:0000313" key="2">
    <source>
        <dbReference type="Proteomes" id="UP000013827"/>
    </source>
</evidence>
<dbReference type="KEGG" id="ehx:EMIHUDRAFT_437558"/>
<proteinExistence type="predicted"/>
<evidence type="ECO:0000313" key="1">
    <source>
        <dbReference type="EnsemblProtists" id="EOD11569"/>
    </source>
</evidence>
<sequence>MAILLPSAICHLPSNRPVIALRTGPVVADLSATDLSRFYRTHQGWRSGASGLERQVQVGAAASELRVVQRDLKLMESSPHSWCVDRCLATGHCDAAEDMLQLTTKEVIAFCEACGAEECELPEAADPQRARAVAVAKAADGGSGSLG</sequence>
<reference evidence="1" key="2">
    <citation type="submission" date="2024-10" db="UniProtKB">
        <authorList>
            <consortium name="EnsemblProtists"/>
        </authorList>
    </citation>
    <scope>IDENTIFICATION</scope>
</reference>
<dbReference type="PaxDb" id="2903-EOD11569"/>
<accession>A0A0D3IJY4</accession>
<name>A0A0D3IJY4_EMIH1</name>
<dbReference type="eggNOG" id="ENOG502SBR6">
    <property type="taxonomic scope" value="Eukaryota"/>
</dbReference>
<dbReference type="GeneID" id="17257808"/>
<reference evidence="2" key="1">
    <citation type="journal article" date="2013" name="Nature">
        <title>Pan genome of the phytoplankton Emiliania underpins its global distribution.</title>
        <authorList>
            <person name="Read B.A."/>
            <person name="Kegel J."/>
            <person name="Klute M.J."/>
            <person name="Kuo A."/>
            <person name="Lefebvre S.C."/>
            <person name="Maumus F."/>
            <person name="Mayer C."/>
            <person name="Miller J."/>
            <person name="Monier A."/>
            <person name="Salamov A."/>
            <person name="Young J."/>
            <person name="Aguilar M."/>
            <person name="Claverie J.M."/>
            <person name="Frickenhaus S."/>
            <person name="Gonzalez K."/>
            <person name="Herman E.K."/>
            <person name="Lin Y.C."/>
            <person name="Napier J."/>
            <person name="Ogata H."/>
            <person name="Sarno A.F."/>
            <person name="Shmutz J."/>
            <person name="Schroeder D."/>
            <person name="de Vargas C."/>
            <person name="Verret F."/>
            <person name="von Dassow P."/>
            <person name="Valentin K."/>
            <person name="Van de Peer Y."/>
            <person name="Wheeler G."/>
            <person name="Dacks J.B."/>
            <person name="Delwiche C.F."/>
            <person name="Dyhrman S.T."/>
            <person name="Glockner G."/>
            <person name="John U."/>
            <person name="Richards T."/>
            <person name="Worden A.Z."/>
            <person name="Zhang X."/>
            <person name="Grigoriev I.V."/>
            <person name="Allen A.E."/>
            <person name="Bidle K."/>
            <person name="Borodovsky M."/>
            <person name="Bowler C."/>
            <person name="Brownlee C."/>
            <person name="Cock J.M."/>
            <person name="Elias M."/>
            <person name="Gladyshev V.N."/>
            <person name="Groth M."/>
            <person name="Guda C."/>
            <person name="Hadaegh A."/>
            <person name="Iglesias-Rodriguez M.D."/>
            <person name="Jenkins J."/>
            <person name="Jones B.M."/>
            <person name="Lawson T."/>
            <person name="Leese F."/>
            <person name="Lindquist E."/>
            <person name="Lobanov A."/>
            <person name="Lomsadze A."/>
            <person name="Malik S.B."/>
            <person name="Marsh M.E."/>
            <person name="Mackinder L."/>
            <person name="Mock T."/>
            <person name="Mueller-Roeber B."/>
            <person name="Pagarete A."/>
            <person name="Parker M."/>
            <person name="Probert I."/>
            <person name="Quesneville H."/>
            <person name="Raines C."/>
            <person name="Rensing S.A."/>
            <person name="Riano-Pachon D.M."/>
            <person name="Richier S."/>
            <person name="Rokitta S."/>
            <person name="Shiraiwa Y."/>
            <person name="Soanes D.M."/>
            <person name="van der Giezen M."/>
            <person name="Wahlund T.M."/>
            <person name="Williams B."/>
            <person name="Wilson W."/>
            <person name="Wolfe G."/>
            <person name="Wurch L.L."/>
        </authorList>
    </citation>
    <scope>NUCLEOTIDE SEQUENCE</scope>
</reference>
<dbReference type="AlphaFoldDB" id="A0A0D3IJY4"/>
<keyword evidence="2" id="KW-1185">Reference proteome</keyword>
<protein>
    <submittedName>
        <fullName evidence="1">Uncharacterized protein</fullName>
    </submittedName>
</protein>
<dbReference type="HOGENOM" id="CLU_1771564_0_0_1"/>
<dbReference type="RefSeq" id="XP_005763998.1">
    <property type="nucleotide sequence ID" value="XM_005763941.1"/>
</dbReference>
<organism evidence="1 2">
    <name type="scientific">Emiliania huxleyi (strain CCMP1516)</name>
    <dbReference type="NCBI Taxonomy" id="280463"/>
    <lineage>
        <taxon>Eukaryota</taxon>
        <taxon>Haptista</taxon>
        <taxon>Haptophyta</taxon>
        <taxon>Prymnesiophyceae</taxon>
        <taxon>Isochrysidales</taxon>
        <taxon>Noelaerhabdaceae</taxon>
        <taxon>Emiliania</taxon>
    </lineage>
</organism>
<dbReference type="Proteomes" id="UP000013827">
    <property type="component" value="Unassembled WGS sequence"/>
</dbReference>